<comment type="caution">
    <text evidence="2">The sequence shown here is derived from an EMBL/GenBank/DDBJ whole genome shotgun (WGS) entry which is preliminary data.</text>
</comment>
<feature type="compositionally biased region" description="Acidic residues" evidence="1">
    <location>
        <begin position="20"/>
        <end position="34"/>
    </location>
</feature>
<evidence type="ECO:0000313" key="3">
    <source>
        <dbReference type="Proteomes" id="UP001314205"/>
    </source>
</evidence>
<sequence length="200" mass="23165">MEEQRRCRNLRDQQILDLVNDSEFDFSSDDSEDDPTYKRNHNRNCSSSPSDEFSENQDFSEPERTESPNIPIPSPSSSILGRGRASRSRIRGSLRGRGGRSRGRQGRGRRPATGSRNLTDAWERDSFEPTIHPMHSPNYVERDISSMEWYDFFDDYIDNEILETMVMATNQTNVLKKGKYGFYYRGAEGILWNFISHGSY</sequence>
<dbReference type="EMBL" id="CAVLGL010000057">
    <property type="protein sequence ID" value="CAK1583878.1"/>
    <property type="molecule type" value="Genomic_DNA"/>
</dbReference>
<evidence type="ECO:0000313" key="2">
    <source>
        <dbReference type="EMBL" id="CAK1583878.1"/>
    </source>
</evidence>
<organism evidence="2 3">
    <name type="scientific">Parnassius mnemosyne</name>
    <name type="common">clouded apollo</name>
    <dbReference type="NCBI Taxonomy" id="213953"/>
    <lineage>
        <taxon>Eukaryota</taxon>
        <taxon>Metazoa</taxon>
        <taxon>Ecdysozoa</taxon>
        <taxon>Arthropoda</taxon>
        <taxon>Hexapoda</taxon>
        <taxon>Insecta</taxon>
        <taxon>Pterygota</taxon>
        <taxon>Neoptera</taxon>
        <taxon>Endopterygota</taxon>
        <taxon>Lepidoptera</taxon>
        <taxon>Glossata</taxon>
        <taxon>Ditrysia</taxon>
        <taxon>Papilionoidea</taxon>
        <taxon>Papilionidae</taxon>
        <taxon>Parnassiinae</taxon>
        <taxon>Parnassini</taxon>
        <taxon>Parnassius</taxon>
        <taxon>Driopa</taxon>
    </lineage>
</organism>
<proteinExistence type="predicted"/>
<evidence type="ECO:0008006" key="4">
    <source>
        <dbReference type="Google" id="ProtNLM"/>
    </source>
</evidence>
<dbReference type="Proteomes" id="UP001314205">
    <property type="component" value="Unassembled WGS sequence"/>
</dbReference>
<protein>
    <recommendedName>
        <fullName evidence="4">Acetyl-CoA carboxylase beta subunit</fullName>
    </recommendedName>
</protein>
<gene>
    <name evidence="2" type="ORF">PARMNEM_LOCUS5223</name>
</gene>
<accession>A0AAV1KME4</accession>
<keyword evidence="3" id="KW-1185">Reference proteome</keyword>
<feature type="compositionally biased region" description="Basic residues" evidence="1">
    <location>
        <begin position="84"/>
        <end position="110"/>
    </location>
</feature>
<evidence type="ECO:0000256" key="1">
    <source>
        <dbReference type="SAM" id="MobiDB-lite"/>
    </source>
</evidence>
<dbReference type="AlphaFoldDB" id="A0AAV1KME4"/>
<name>A0AAV1KME4_9NEOP</name>
<reference evidence="2 3" key="1">
    <citation type="submission" date="2023-11" db="EMBL/GenBank/DDBJ databases">
        <authorList>
            <person name="Hedman E."/>
            <person name="Englund M."/>
            <person name="Stromberg M."/>
            <person name="Nyberg Akerstrom W."/>
            <person name="Nylinder S."/>
            <person name="Jareborg N."/>
            <person name="Kallberg Y."/>
            <person name="Kronander E."/>
        </authorList>
    </citation>
    <scope>NUCLEOTIDE SEQUENCE [LARGE SCALE GENOMIC DNA]</scope>
</reference>
<feature type="region of interest" description="Disordered" evidence="1">
    <location>
        <begin position="17"/>
        <end position="121"/>
    </location>
</feature>